<dbReference type="OrthoDB" id="5772781at2759"/>
<name>A0A9W9WPC9_9EURO</name>
<dbReference type="PANTHER" id="PTHR12149:SF8">
    <property type="entry name" value="PROTEIN-RIBULOSAMINE 3-KINASE"/>
    <property type="match status" value="1"/>
</dbReference>
<dbReference type="Gene3D" id="3.90.1200.10">
    <property type="match status" value="1"/>
</dbReference>
<dbReference type="PANTHER" id="PTHR12149">
    <property type="entry name" value="FRUCTOSAMINE 3 KINASE-RELATED PROTEIN"/>
    <property type="match status" value="1"/>
</dbReference>
<evidence type="ECO:0000256" key="1">
    <source>
        <dbReference type="ARBA" id="ARBA00011961"/>
    </source>
</evidence>
<dbReference type="InterPro" id="IPR011009">
    <property type="entry name" value="Kinase-like_dom_sf"/>
</dbReference>
<evidence type="ECO:0000313" key="4">
    <source>
        <dbReference type="Proteomes" id="UP001147760"/>
    </source>
</evidence>
<dbReference type="EC" id="2.7.1.172" evidence="1"/>
<organism evidence="3 4">
    <name type="scientific">Penicillium desertorum</name>
    <dbReference type="NCBI Taxonomy" id="1303715"/>
    <lineage>
        <taxon>Eukaryota</taxon>
        <taxon>Fungi</taxon>
        <taxon>Dikarya</taxon>
        <taxon>Ascomycota</taxon>
        <taxon>Pezizomycotina</taxon>
        <taxon>Eurotiomycetes</taxon>
        <taxon>Eurotiomycetidae</taxon>
        <taxon>Eurotiales</taxon>
        <taxon>Aspergillaceae</taxon>
        <taxon>Penicillium</taxon>
    </lineage>
</organism>
<keyword evidence="4" id="KW-1185">Reference proteome</keyword>
<gene>
    <name evidence="3" type="ORF">N7530_008164</name>
</gene>
<dbReference type="Proteomes" id="UP001147760">
    <property type="component" value="Unassembled WGS sequence"/>
</dbReference>
<reference evidence="3" key="1">
    <citation type="submission" date="2022-12" db="EMBL/GenBank/DDBJ databases">
        <authorList>
            <person name="Petersen C."/>
        </authorList>
    </citation>
    <scope>NUCLEOTIDE SEQUENCE</scope>
    <source>
        <strain evidence="3">IBT 17660</strain>
    </source>
</reference>
<dbReference type="GO" id="GO:0102193">
    <property type="term" value="F:protein-ribulosamine 3-kinase activity"/>
    <property type="evidence" value="ECO:0007669"/>
    <property type="project" value="UniProtKB-EC"/>
</dbReference>
<evidence type="ECO:0000256" key="2">
    <source>
        <dbReference type="ARBA" id="ARBA00048655"/>
    </source>
</evidence>
<comment type="catalytic activity">
    <reaction evidence="2">
        <text>N(6)-D-ribulosyl-L-lysyl-[protein] + ATP = N(6)-(3-O-phospho-D-ribulosyl)-L-lysyl-[protein] + ADP + H(+)</text>
        <dbReference type="Rhea" id="RHEA:48432"/>
        <dbReference type="Rhea" id="RHEA-COMP:12103"/>
        <dbReference type="Rhea" id="RHEA-COMP:12104"/>
        <dbReference type="ChEBI" id="CHEBI:15378"/>
        <dbReference type="ChEBI" id="CHEBI:30616"/>
        <dbReference type="ChEBI" id="CHEBI:90418"/>
        <dbReference type="ChEBI" id="CHEBI:90420"/>
        <dbReference type="ChEBI" id="CHEBI:456216"/>
        <dbReference type="EC" id="2.7.1.172"/>
    </reaction>
    <physiologicalReaction direction="left-to-right" evidence="2">
        <dbReference type="Rhea" id="RHEA:48433"/>
    </physiologicalReaction>
</comment>
<dbReference type="AlphaFoldDB" id="A0A9W9WPC9"/>
<proteinExistence type="predicted"/>
<dbReference type="InterPro" id="IPR016477">
    <property type="entry name" value="Fructo-/Ketosamine-3-kinase"/>
</dbReference>
<reference evidence="3" key="2">
    <citation type="journal article" date="2023" name="IMA Fungus">
        <title>Comparative genomic study of the Penicillium genus elucidates a diverse pangenome and 15 lateral gene transfer events.</title>
        <authorList>
            <person name="Petersen C."/>
            <person name="Sorensen T."/>
            <person name="Nielsen M.R."/>
            <person name="Sondergaard T.E."/>
            <person name="Sorensen J.L."/>
            <person name="Fitzpatrick D.A."/>
            <person name="Frisvad J.C."/>
            <person name="Nielsen K.L."/>
        </authorList>
    </citation>
    <scope>NUCLEOTIDE SEQUENCE</scope>
    <source>
        <strain evidence="3">IBT 17660</strain>
    </source>
</reference>
<protein>
    <recommendedName>
        <fullName evidence="1">protein-ribulosamine 3-kinase</fullName>
        <ecNumber evidence="1">2.7.1.172</ecNumber>
    </recommendedName>
</protein>
<accession>A0A9W9WPC9</accession>
<comment type="caution">
    <text evidence="3">The sequence shown here is derived from an EMBL/GenBank/DDBJ whole genome shotgun (WGS) entry which is preliminary data.</text>
</comment>
<sequence>MITCRGEYESLKSIYSVCAHAPAPLGWGSYTEDNIDYSYLLVDFLAIQKQPADAKNLAASLAELHLKSQSPTGKFGFHVPTCHTRNVQAVDLWTDSWCELFSSHLSRIISHAKTGFAWPEFDNLGKLVLSKVVPALLLPLQTDGRSIKPCLVHGDCWD</sequence>
<evidence type="ECO:0000313" key="3">
    <source>
        <dbReference type="EMBL" id="KAJ5470807.1"/>
    </source>
</evidence>
<dbReference type="SUPFAM" id="SSF56112">
    <property type="entry name" value="Protein kinase-like (PK-like)"/>
    <property type="match status" value="1"/>
</dbReference>
<dbReference type="Pfam" id="PF03881">
    <property type="entry name" value="Fructosamin_kin"/>
    <property type="match status" value="1"/>
</dbReference>
<dbReference type="EMBL" id="JAPWDO010000005">
    <property type="protein sequence ID" value="KAJ5470807.1"/>
    <property type="molecule type" value="Genomic_DNA"/>
</dbReference>